<dbReference type="Proteomes" id="UP001631957">
    <property type="component" value="Unassembled WGS sequence"/>
</dbReference>
<comment type="caution">
    <text evidence="3">The sequence shown here is derived from an EMBL/GenBank/DDBJ whole genome shotgun (WGS) entry which is preliminary data.</text>
</comment>
<organism evidence="3 4">
    <name type="scientific">Streptomyces niveiscabiei</name>
    <dbReference type="NCBI Taxonomy" id="164115"/>
    <lineage>
        <taxon>Bacteria</taxon>
        <taxon>Bacillati</taxon>
        <taxon>Actinomycetota</taxon>
        <taxon>Actinomycetes</taxon>
        <taxon>Kitasatosporales</taxon>
        <taxon>Streptomycetaceae</taxon>
        <taxon>Streptomyces</taxon>
    </lineage>
</organism>
<name>A0ABW9I1P4_9ACTN</name>
<protein>
    <recommendedName>
        <fullName evidence="5">DUF732 domain-containing protein</fullName>
    </recommendedName>
</protein>
<evidence type="ECO:0000256" key="2">
    <source>
        <dbReference type="SAM" id="SignalP"/>
    </source>
</evidence>
<evidence type="ECO:0000313" key="3">
    <source>
        <dbReference type="EMBL" id="MFM9613901.1"/>
    </source>
</evidence>
<gene>
    <name evidence="3" type="ORF">ACKI18_35100</name>
</gene>
<dbReference type="EMBL" id="JBJVNI010000023">
    <property type="protein sequence ID" value="MFM9613901.1"/>
    <property type="molecule type" value="Genomic_DNA"/>
</dbReference>
<keyword evidence="2" id="KW-0732">Signal</keyword>
<evidence type="ECO:0000313" key="4">
    <source>
        <dbReference type="Proteomes" id="UP001631957"/>
    </source>
</evidence>
<accession>A0ABW9I1P4</accession>
<dbReference type="PROSITE" id="PS51257">
    <property type="entry name" value="PROKAR_LIPOPROTEIN"/>
    <property type="match status" value="1"/>
</dbReference>
<feature type="signal peptide" evidence="2">
    <location>
        <begin position="1"/>
        <end position="24"/>
    </location>
</feature>
<feature type="compositionally biased region" description="Low complexity" evidence="1">
    <location>
        <begin position="29"/>
        <end position="44"/>
    </location>
</feature>
<feature type="region of interest" description="Disordered" evidence="1">
    <location>
        <begin position="20"/>
        <end position="60"/>
    </location>
</feature>
<sequence length="136" mass="13966">MKRTAITFVAVVLATLTACSSSDSDDKSAPASTPSPSSSATVAADGAARSTGLPPKPTGQTRASLLAALHSINPSLIVDEDDAIDASRNQCASINGGGQKLDWSAQQRFSHGSYKVSEIEAQKINATLKVGFCKTA</sequence>
<evidence type="ECO:0008006" key="5">
    <source>
        <dbReference type="Google" id="ProtNLM"/>
    </source>
</evidence>
<keyword evidence="4" id="KW-1185">Reference proteome</keyword>
<proteinExistence type="predicted"/>
<feature type="chain" id="PRO_5046442284" description="DUF732 domain-containing protein" evidence="2">
    <location>
        <begin position="25"/>
        <end position="136"/>
    </location>
</feature>
<evidence type="ECO:0000256" key="1">
    <source>
        <dbReference type="SAM" id="MobiDB-lite"/>
    </source>
</evidence>
<dbReference type="RefSeq" id="WP_409122774.1">
    <property type="nucleotide sequence ID" value="NZ_JBJVNI010000023.1"/>
</dbReference>
<reference evidence="3 4" key="1">
    <citation type="submission" date="2024-12" db="EMBL/GenBank/DDBJ databases">
        <title>Forecasting of Potato common scab and diversities of Pathogenic streptomyces spp. in china.</title>
        <authorList>
            <person name="Handique U."/>
            <person name="Wu J."/>
        </authorList>
    </citation>
    <scope>NUCLEOTIDE SEQUENCE [LARGE SCALE GENOMIC DNA]</scope>
    <source>
        <strain evidence="3 4">ZRIMU1530</strain>
    </source>
</reference>